<evidence type="ECO:0000256" key="1">
    <source>
        <dbReference type="ARBA" id="ARBA00004123"/>
    </source>
</evidence>
<dbReference type="SUPFAM" id="SSF57701">
    <property type="entry name" value="Zn2/Cys6 DNA-binding domain"/>
    <property type="match status" value="1"/>
</dbReference>
<evidence type="ECO:0000256" key="2">
    <source>
        <dbReference type="ARBA" id="ARBA00022723"/>
    </source>
</evidence>
<feature type="domain" description="Zn(2)-C6 fungal-type" evidence="5">
    <location>
        <begin position="18"/>
        <end position="47"/>
    </location>
</feature>
<dbReference type="SMART" id="SM00066">
    <property type="entry name" value="GAL4"/>
    <property type="match status" value="1"/>
</dbReference>
<feature type="region of interest" description="Disordered" evidence="4">
    <location>
        <begin position="95"/>
        <end position="159"/>
    </location>
</feature>
<gene>
    <name evidence="6" type="ORF">CLO192961_LOCUS446571</name>
</gene>
<dbReference type="InterPro" id="IPR007219">
    <property type="entry name" value="XnlR_reg_dom"/>
</dbReference>
<evidence type="ECO:0000256" key="4">
    <source>
        <dbReference type="SAM" id="MobiDB-lite"/>
    </source>
</evidence>
<comment type="caution">
    <text evidence="6">The sequence shown here is derived from an EMBL/GenBank/DDBJ whole genome shotgun (WGS) entry which is preliminary data.</text>
</comment>
<dbReference type="Pfam" id="PF04082">
    <property type="entry name" value="Fungal_trans"/>
    <property type="match status" value="1"/>
</dbReference>
<dbReference type="InterPro" id="IPR036864">
    <property type="entry name" value="Zn2-C6_fun-type_DNA-bd_sf"/>
</dbReference>
<evidence type="ECO:0000313" key="7">
    <source>
        <dbReference type="Proteomes" id="UP000766486"/>
    </source>
</evidence>
<dbReference type="PROSITE" id="PS00463">
    <property type="entry name" value="ZN2_CY6_FUNGAL_1"/>
    <property type="match status" value="1"/>
</dbReference>
<dbReference type="Pfam" id="PF00172">
    <property type="entry name" value="Zn_clus"/>
    <property type="match status" value="1"/>
</dbReference>
<feature type="compositionally biased region" description="Polar residues" evidence="4">
    <location>
        <begin position="136"/>
        <end position="154"/>
    </location>
</feature>
<dbReference type="SMART" id="SM00906">
    <property type="entry name" value="Fungal_trans"/>
    <property type="match status" value="1"/>
</dbReference>
<dbReference type="Proteomes" id="UP000766486">
    <property type="component" value="Unassembled WGS sequence"/>
</dbReference>
<reference evidence="6 7" key="1">
    <citation type="submission" date="2019-06" db="EMBL/GenBank/DDBJ databases">
        <authorList>
            <person name="Broberg M."/>
        </authorList>
    </citation>
    <scope>NUCLEOTIDE SEQUENCE [LARGE SCALE GENOMIC DNA]</scope>
</reference>
<name>A0ABY6UYF4_BIOOC</name>
<dbReference type="CDD" id="cd00067">
    <property type="entry name" value="GAL4"/>
    <property type="match status" value="1"/>
</dbReference>
<dbReference type="Gene3D" id="4.10.240.10">
    <property type="entry name" value="Zn(2)-C6 fungal-type DNA-binding domain"/>
    <property type="match status" value="1"/>
</dbReference>
<keyword evidence="2" id="KW-0479">Metal-binding</keyword>
<sequence length="706" mass="80622">MSSQRPNTSTARSGRGTSCFLCHQRKVRCDRMKPCSNCVKAKVECRSASHPASRRRQKPIPREMLLTQIQMYEKMLVANKINFDPIDPQSIFEQKEARREKKQPGAMSVEGDSSDDEERSRYGSMSPPFPSHREVGSQQGVHRVAGSSSNSHVVQDTPYRAAERIMRDDSSEEPETSTLHDVFDQIYQSPALPNSHLAEPDITTPVSELHPSPVHILQHWQIYLNSIDPLLKVTHVPTVQGHIIKAASQIKEVPKNIEALMFSIYLLTVVTSTEDTVERTFGRSKEYLMQRYHSATHRALINADFMRTDNLILLQAYVLYIVLRLVFRQSLAANLESTLKLSIRWFVDPREVSCLASIAVRLAQRMGCHSDPEQFSHSPFEIEQRRRLWWTIVGHDRRMGETTGLSVTSISTPGNVKLPLNVNDSDLHVDGTEPVKEHTGPTEMIFALTRLEFSTAVMEHGSISKTRAGQKLGGTIKRAGQGGPVHSLDDYFIYVESKYLKHCDPKIPLHYCTIITTRQTFCRMQIGSWLARYQAEDAEALSDASRDSIFLEAIQFIEYDNILQSSEHLQQYRWYTGYHFPFPGYMVILMELRRRLAPSMIERGWTDAIEDTIERAWTAIGENQRLRETIHRKPSFIQVTFGTQFLKAWEAYEEVVARGGKLVSPPSFLYQVREQVRAKTMAEGLWQHMAGPDMELMYENAMFGVV</sequence>
<evidence type="ECO:0000259" key="5">
    <source>
        <dbReference type="PROSITE" id="PS50048"/>
    </source>
</evidence>
<evidence type="ECO:0000313" key="6">
    <source>
        <dbReference type="EMBL" id="VUC36457.1"/>
    </source>
</evidence>
<dbReference type="InterPro" id="IPR050613">
    <property type="entry name" value="Sec_Metabolite_Reg"/>
</dbReference>
<proteinExistence type="predicted"/>
<dbReference type="InterPro" id="IPR001138">
    <property type="entry name" value="Zn2Cys6_DnaBD"/>
</dbReference>
<keyword evidence="3" id="KW-0539">Nucleus</keyword>
<evidence type="ECO:0000256" key="3">
    <source>
        <dbReference type="ARBA" id="ARBA00023242"/>
    </source>
</evidence>
<protein>
    <recommendedName>
        <fullName evidence="5">Zn(2)-C6 fungal-type domain-containing protein</fullName>
    </recommendedName>
</protein>
<dbReference type="PANTHER" id="PTHR31001">
    <property type="entry name" value="UNCHARACTERIZED TRANSCRIPTIONAL REGULATORY PROTEIN"/>
    <property type="match status" value="1"/>
</dbReference>
<accession>A0ABY6UYF4</accession>
<dbReference type="PROSITE" id="PS50048">
    <property type="entry name" value="ZN2_CY6_FUNGAL_2"/>
    <property type="match status" value="1"/>
</dbReference>
<keyword evidence="7" id="KW-1185">Reference proteome</keyword>
<dbReference type="PANTHER" id="PTHR31001:SF45">
    <property type="entry name" value="ZN(II)2CYS6 TRANSCRIPTION FACTOR (EUROFUNG)"/>
    <property type="match status" value="1"/>
</dbReference>
<dbReference type="CDD" id="cd12148">
    <property type="entry name" value="fungal_TF_MHR"/>
    <property type="match status" value="1"/>
</dbReference>
<organism evidence="6 7">
    <name type="scientific">Bionectria ochroleuca</name>
    <name type="common">Gliocladium roseum</name>
    <dbReference type="NCBI Taxonomy" id="29856"/>
    <lineage>
        <taxon>Eukaryota</taxon>
        <taxon>Fungi</taxon>
        <taxon>Dikarya</taxon>
        <taxon>Ascomycota</taxon>
        <taxon>Pezizomycotina</taxon>
        <taxon>Sordariomycetes</taxon>
        <taxon>Hypocreomycetidae</taxon>
        <taxon>Hypocreales</taxon>
        <taxon>Bionectriaceae</taxon>
        <taxon>Clonostachys</taxon>
    </lineage>
</organism>
<dbReference type="EMBL" id="CABFNS010000929">
    <property type="protein sequence ID" value="VUC36457.1"/>
    <property type="molecule type" value="Genomic_DNA"/>
</dbReference>
<comment type="subcellular location">
    <subcellularLocation>
        <location evidence="1">Nucleus</location>
    </subcellularLocation>
</comment>